<keyword evidence="3" id="KW-1185">Reference proteome</keyword>
<feature type="region of interest" description="Disordered" evidence="1">
    <location>
        <begin position="36"/>
        <end position="89"/>
    </location>
</feature>
<accession>A0ABR2XYI2</accession>
<evidence type="ECO:0000313" key="3">
    <source>
        <dbReference type="Proteomes" id="UP001465668"/>
    </source>
</evidence>
<reference evidence="2 3" key="1">
    <citation type="submission" date="2024-02" db="EMBL/GenBank/DDBJ databases">
        <title>First draft genome assembly of two strains of Seiridium cardinale.</title>
        <authorList>
            <person name="Emiliani G."/>
            <person name="Scali E."/>
        </authorList>
    </citation>
    <scope>NUCLEOTIDE SEQUENCE [LARGE SCALE GENOMIC DNA]</scope>
    <source>
        <strain evidence="2 3">BM-138-000479</strain>
    </source>
</reference>
<dbReference type="Proteomes" id="UP001465668">
    <property type="component" value="Unassembled WGS sequence"/>
</dbReference>
<organism evidence="2 3">
    <name type="scientific">Seiridium cardinale</name>
    <dbReference type="NCBI Taxonomy" id="138064"/>
    <lineage>
        <taxon>Eukaryota</taxon>
        <taxon>Fungi</taxon>
        <taxon>Dikarya</taxon>
        <taxon>Ascomycota</taxon>
        <taxon>Pezizomycotina</taxon>
        <taxon>Sordariomycetes</taxon>
        <taxon>Xylariomycetidae</taxon>
        <taxon>Amphisphaeriales</taxon>
        <taxon>Sporocadaceae</taxon>
        <taxon>Seiridium</taxon>
    </lineage>
</organism>
<sequence>MDYWTYGSTQIPLPDVAYPVAPTLSDAAMFHGSCSERPTSVNRKPYSRGYEPNSALWGDRNLNHNGDPDASLSSEPSSQAMNQGTSQFPPHERTALAAMTTSLTRSEGGYGLGADASSSTKGERPRCWDHGCNGREFSSMSNYVRHARERAHANAKCTCPLCGAIFTRRTARNTHLAKQSCNRIRRYSNGRPRPSLQAILDSHPGVFPAAATEEATLWSGVLLTSEQCISDGEDGEAYDTQSSPTQPVLAAVVTSLNSR</sequence>
<feature type="compositionally biased region" description="Polar residues" evidence="1">
    <location>
        <begin position="71"/>
        <end position="88"/>
    </location>
</feature>
<comment type="caution">
    <text evidence="2">The sequence shown here is derived from an EMBL/GenBank/DDBJ whole genome shotgun (WGS) entry which is preliminary data.</text>
</comment>
<protein>
    <submittedName>
        <fullName evidence="2">C2H2-type domain-containing protein</fullName>
    </submittedName>
</protein>
<name>A0ABR2XYI2_9PEZI</name>
<evidence type="ECO:0000313" key="2">
    <source>
        <dbReference type="EMBL" id="KAK9778745.1"/>
    </source>
</evidence>
<dbReference type="EMBL" id="JARVKM010000014">
    <property type="protein sequence ID" value="KAK9778745.1"/>
    <property type="molecule type" value="Genomic_DNA"/>
</dbReference>
<gene>
    <name evidence="2" type="ORF">SCAR479_04368</name>
</gene>
<evidence type="ECO:0000256" key="1">
    <source>
        <dbReference type="SAM" id="MobiDB-lite"/>
    </source>
</evidence>
<proteinExistence type="predicted"/>